<organism evidence="1 2">
    <name type="scientific">Duncaniella muris</name>
    <dbReference type="NCBI Taxonomy" id="2094150"/>
    <lineage>
        <taxon>Bacteria</taxon>
        <taxon>Pseudomonadati</taxon>
        <taxon>Bacteroidota</taxon>
        <taxon>Bacteroidia</taxon>
        <taxon>Bacteroidales</taxon>
        <taxon>Muribaculaceae</taxon>
        <taxon>Duncaniella</taxon>
    </lineage>
</organism>
<proteinExistence type="predicted"/>
<dbReference type="RefSeq" id="WP_107030943.1">
    <property type="nucleotide sequence ID" value="NZ_CBFFZS010000004.1"/>
</dbReference>
<evidence type="ECO:0000313" key="1">
    <source>
        <dbReference type="EMBL" id="PWB04387.1"/>
    </source>
</evidence>
<dbReference type="Proteomes" id="UP000244905">
    <property type="component" value="Unassembled WGS sequence"/>
</dbReference>
<name>A0A2V1IRJ4_9BACT</name>
<dbReference type="EMBL" id="PUEC01000001">
    <property type="protein sequence ID" value="PWB04387.1"/>
    <property type="molecule type" value="Genomic_DNA"/>
</dbReference>
<keyword evidence="2" id="KW-1185">Reference proteome</keyword>
<comment type="caution">
    <text evidence="1">The sequence shown here is derived from an EMBL/GenBank/DDBJ whole genome shotgun (WGS) entry which is preliminary data.</text>
</comment>
<evidence type="ECO:0000313" key="2">
    <source>
        <dbReference type="Proteomes" id="UP000244905"/>
    </source>
</evidence>
<reference evidence="2" key="1">
    <citation type="submission" date="2018-02" db="EMBL/GenBank/DDBJ databases">
        <authorList>
            <person name="Clavel T."/>
            <person name="Strowig T."/>
        </authorList>
    </citation>
    <scope>NUCLEOTIDE SEQUENCE [LARGE SCALE GENOMIC DNA]</scope>
    <source>
        <strain evidence="2">DSM 103720</strain>
    </source>
</reference>
<gene>
    <name evidence="1" type="ORF">C5O23_00240</name>
</gene>
<dbReference type="GeneID" id="82524776"/>
<dbReference type="AlphaFoldDB" id="A0A2V1IRJ4"/>
<accession>A0A2V1IRJ4</accession>
<protein>
    <submittedName>
        <fullName evidence="1">Uncharacterized protein</fullName>
    </submittedName>
</protein>
<sequence>MELKEFIKTAITDITEAVSELQSELNNGAIVNPTLPNPIALKTLTVDNEIRPIEQLAFDVAVTATEASGIDGSAKAGISIFGAKIGTESSAKTENVSRLTFSVPIVFPTTHVKTPQEIMREKRPKRPTD</sequence>